<keyword evidence="1" id="KW-1133">Transmembrane helix</keyword>
<keyword evidence="1" id="KW-0472">Membrane</keyword>
<evidence type="ECO:0000313" key="2">
    <source>
        <dbReference type="EMBL" id="MBG9985390.1"/>
    </source>
</evidence>
<proteinExistence type="predicted"/>
<comment type="caution">
    <text evidence="2">The sequence shown here is derived from an EMBL/GenBank/DDBJ whole genome shotgun (WGS) entry which is preliminary data.</text>
</comment>
<feature type="transmembrane region" description="Helical" evidence="1">
    <location>
        <begin position="7"/>
        <end position="26"/>
    </location>
</feature>
<name>A0ABS0LMJ5_9LACT</name>
<dbReference type="Proteomes" id="UP000721415">
    <property type="component" value="Unassembled WGS sequence"/>
</dbReference>
<protein>
    <submittedName>
        <fullName evidence="2">DUF4230 domain-containing protein</fullName>
    </submittedName>
</protein>
<gene>
    <name evidence="2" type="ORF">HZY91_00610</name>
</gene>
<dbReference type="RefSeq" id="WP_197113531.1">
    <property type="nucleotide sequence ID" value="NZ_JACBXQ010000001.1"/>
</dbReference>
<sequence>MKKFLKYLAVTMVILCFALWAGFYSLGHFASDLNNELTQEDAELVKDRLEESQELITMKYYYTNMGMFENQKAVKEWKIPLTKSEFMLSYNGVINAGIDLSQVDLSIENETLKVSLPEAKILAHDVDENSIEVFNEETSVFNPLKVEDVTDLQVNLSDKMEKEALENGLIEQAQSYSENNLKNLLHSIVDEMGDYEIEMV</sequence>
<organism evidence="2 3">
    <name type="scientific">Facklamia lactis</name>
    <dbReference type="NCBI Taxonomy" id="2749967"/>
    <lineage>
        <taxon>Bacteria</taxon>
        <taxon>Bacillati</taxon>
        <taxon>Bacillota</taxon>
        <taxon>Bacilli</taxon>
        <taxon>Lactobacillales</taxon>
        <taxon>Aerococcaceae</taxon>
        <taxon>Facklamia</taxon>
    </lineage>
</organism>
<keyword evidence="3" id="KW-1185">Reference proteome</keyword>
<evidence type="ECO:0000256" key="1">
    <source>
        <dbReference type="SAM" id="Phobius"/>
    </source>
</evidence>
<reference evidence="2 3" key="1">
    <citation type="submission" date="2020-07" db="EMBL/GenBank/DDBJ databases">
        <title>Facklamia lactis sp. nov., isolated from raw milk.</title>
        <authorList>
            <person name="Doll E.V."/>
            <person name="Huptas C."/>
            <person name="Staib L."/>
            <person name="Wenning M."/>
            <person name="Scherer S."/>
        </authorList>
    </citation>
    <scope>NUCLEOTIDE SEQUENCE [LARGE SCALE GENOMIC DNA]</scope>
    <source>
        <strain evidence="2 3">DSM 111018</strain>
    </source>
</reference>
<dbReference type="EMBL" id="JACBXQ010000001">
    <property type="protein sequence ID" value="MBG9985390.1"/>
    <property type="molecule type" value="Genomic_DNA"/>
</dbReference>
<keyword evidence="1" id="KW-0812">Transmembrane</keyword>
<accession>A0ABS0LMJ5</accession>
<dbReference type="Pfam" id="PF14014">
    <property type="entry name" value="DUF4230"/>
    <property type="match status" value="1"/>
</dbReference>
<evidence type="ECO:0000313" key="3">
    <source>
        <dbReference type="Proteomes" id="UP000721415"/>
    </source>
</evidence>
<dbReference type="InterPro" id="IPR025324">
    <property type="entry name" value="DUF4230"/>
</dbReference>